<name>A0ABT0UK50_9ACTN</name>
<reference evidence="1" key="1">
    <citation type="submission" date="2022-06" db="EMBL/GenBank/DDBJ databases">
        <title>Genome public.</title>
        <authorList>
            <person name="Sun Q."/>
        </authorList>
    </citation>
    <scope>NUCLEOTIDE SEQUENCE</scope>
    <source>
        <strain evidence="1">CWNU-1</strain>
    </source>
</reference>
<proteinExistence type="predicted"/>
<evidence type="ECO:0000313" key="1">
    <source>
        <dbReference type="EMBL" id="MCM2388814.1"/>
    </source>
</evidence>
<dbReference type="RefSeq" id="WP_250919140.1">
    <property type="nucleotide sequence ID" value="NZ_JAMQAW010000008.1"/>
</dbReference>
<protein>
    <submittedName>
        <fullName evidence="1">Uncharacterized protein</fullName>
    </submittedName>
</protein>
<evidence type="ECO:0000313" key="2">
    <source>
        <dbReference type="Proteomes" id="UP001431429"/>
    </source>
</evidence>
<accession>A0ABT0UK50</accession>
<comment type="caution">
    <text evidence="1">The sequence shown here is derived from an EMBL/GenBank/DDBJ whole genome shotgun (WGS) entry which is preliminary data.</text>
</comment>
<dbReference type="Proteomes" id="UP001431429">
    <property type="component" value="Unassembled WGS sequence"/>
</dbReference>
<keyword evidence="2" id="KW-1185">Reference proteome</keyword>
<organism evidence="1 2">
    <name type="scientific">Streptomyces albipurpureus</name>
    <dbReference type="NCBI Taxonomy" id="2897419"/>
    <lineage>
        <taxon>Bacteria</taxon>
        <taxon>Bacillati</taxon>
        <taxon>Actinomycetota</taxon>
        <taxon>Actinomycetes</taxon>
        <taxon>Kitasatosporales</taxon>
        <taxon>Streptomycetaceae</taxon>
        <taxon>Streptomyces</taxon>
    </lineage>
</organism>
<dbReference type="EMBL" id="JAMQAW010000008">
    <property type="protein sequence ID" value="MCM2388814.1"/>
    <property type="molecule type" value="Genomic_DNA"/>
</dbReference>
<gene>
    <name evidence="1" type="ORF">NBG84_11010</name>
</gene>
<sequence>MNPGTGGDEKPPAARAIVERYLANCTSTGEQDPAVRGLLAARWYGQQTRQQPGELIISRRLIDPTDEAMAEEVISELFGEVLLYGEHRDLDTETLFKFLWDHYASFDRFEPTTNSPAEEVHGHAYSALSRLLADLLLCGDRLGLDSHRLAQDGHARFVNATPH</sequence>